<reference evidence="2" key="1">
    <citation type="submission" date="2023-08" db="EMBL/GenBank/DDBJ databases">
        <authorList>
            <person name="Chen Y."/>
            <person name="Shah S."/>
            <person name="Dougan E. K."/>
            <person name="Thang M."/>
            <person name="Chan C."/>
        </authorList>
    </citation>
    <scope>NUCLEOTIDE SEQUENCE</scope>
</reference>
<proteinExistence type="predicted"/>
<comment type="caution">
    <text evidence="2">The sequence shown here is derived from an EMBL/GenBank/DDBJ whole genome shotgun (WGS) entry which is preliminary data.</text>
</comment>
<dbReference type="Proteomes" id="UP001178507">
    <property type="component" value="Unassembled WGS sequence"/>
</dbReference>
<sequence length="225" mass="25360">MARNKKQEIASLRRELAGERLVPLTRLAGDSGTDDGERRHQLVWQNFRIKDCTTANATVLGTEHPDFIEGNEAAAANTVELFETMELYPAGIDGVPLDRLASIHAHYFGSGFEKCVGKKLRAFCTERFEYDDRSRKVRASNKVLTAMRKVEARDLIVEEKEHFKRYKAGLIEGPQPVKPPPFALAAPAVHFDGEHRPRYATTKMTPDELEERPMNAKGLGKGDYY</sequence>
<evidence type="ECO:0000313" key="3">
    <source>
        <dbReference type="Proteomes" id="UP001178507"/>
    </source>
</evidence>
<gene>
    <name evidence="2" type="ORF">EVOR1521_LOCUS2067</name>
</gene>
<protein>
    <submittedName>
        <fullName evidence="2">Uncharacterized protein</fullName>
    </submittedName>
</protein>
<accession>A0AA36HMG1</accession>
<feature type="region of interest" description="Disordered" evidence="1">
    <location>
        <begin position="200"/>
        <end position="225"/>
    </location>
</feature>
<organism evidence="2 3">
    <name type="scientific">Effrenium voratum</name>
    <dbReference type="NCBI Taxonomy" id="2562239"/>
    <lineage>
        <taxon>Eukaryota</taxon>
        <taxon>Sar</taxon>
        <taxon>Alveolata</taxon>
        <taxon>Dinophyceae</taxon>
        <taxon>Suessiales</taxon>
        <taxon>Symbiodiniaceae</taxon>
        <taxon>Effrenium</taxon>
    </lineage>
</organism>
<evidence type="ECO:0000256" key="1">
    <source>
        <dbReference type="SAM" id="MobiDB-lite"/>
    </source>
</evidence>
<dbReference type="EMBL" id="CAUJNA010000102">
    <property type="protein sequence ID" value="CAJ1371855.1"/>
    <property type="molecule type" value="Genomic_DNA"/>
</dbReference>
<keyword evidence="3" id="KW-1185">Reference proteome</keyword>
<evidence type="ECO:0000313" key="2">
    <source>
        <dbReference type="EMBL" id="CAJ1371855.1"/>
    </source>
</evidence>
<dbReference type="AlphaFoldDB" id="A0AA36HMG1"/>
<name>A0AA36HMG1_9DINO</name>